<evidence type="ECO:0000313" key="12">
    <source>
        <dbReference type="EMBL" id="OZG54257.1"/>
    </source>
</evidence>
<dbReference type="PANTHER" id="PTHR11468">
    <property type="entry name" value="GLYCOGEN PHOSPHORYLASE"/>
    <property type="match status" value="1"/>
</dbReference>
<accession>A0A261F541</accession>
<evidence type="ECO:0000256" key="10">
    <source>
        <dbReference type="PIRSR" id="PIRSR000460-1"/>
    </source>
</evidence>
<protein>
    <recommendedName>
        <fullName evidence="11">Alpha-1,4 glucan phosphorylase</fullName>
        <ecNumber evidence="11">2.4.1.1</ecNumber>
    </recommendedName>
</protein>
<keyword evidence="6 11" id="KW-0808">Transferase</keyword>
<dbReference type="Proteomes" id="UP000243657">
    <property type="component" value="Unassembled WGS sequence"/>
</dbReference>
<dbReference type="RefSeq" id="WP_244568852.1">
    <property type="nucleotide sequence ID" value="NZ_JBHLWS010000013.1"/>
</dbReference>
<dbReference type="Gene3D" id="3.40.50.2000">
    <property type="entry name" value="Glycogen Phosphorylase B"/>
    <property type="match status" value="2"/>
</dbReference>
<dbReference type="EMBL" id="MWWT01000005">
    <property type="protein sequence ID" value="OZG54257.1"/>
    <property type="molecule type" value="Genomic_DNA"/>
</dbReference>
<comment type="catalytic activity">
    <reaction evidence="1 11">
        <text>[(1-&gt;4)-alpha-D-glucosyl](n) + phosphate = [(1-&gt;4)-alpha-D-glucosyl](n-1) + alpha-D-glucose 1-phosphate</text>
        <dbReference type="Rhea" id="RHEA:41732"/>
        <dbReference type="Rhea" id="RHEA-COMP:9584"/>
        <dbReference type="Rhea" id="RHEA-COMP:9586"/>
        <dbReference type="ChEBI" id="CHEBI:15444"/>
        <dbReference type="ChEBI" id="CHEBI:43474"/>
        <dbReference type="ChEBI" id="CHEBI:58601"/>
        <dbReference type="EC" id="2.4.1.1"/>
    </reaction>
</comment>
<sequence>MEQTMELTTDQFIRDFEQTFNEQQQTLLQNATPTELFLALAHTIRQYYTPMWLERNESLSARQEKIAYYFSIEFLPGRMLETNLLNLGILDTVKEGFTQLGLDFTAVKNAEHDMALGNGGLGRLAAAFMDSLATTGYAGFGNGLRYKYGLFKQRIVDGYQVELPDAWFGSLGNVWETRKDHDAVNVRFFGNVYMADAGEGKLKPVYSNAQVLRAVPYDVPQLGYKNGVVNNLRLWDVEIPEEYELNYPTIADRRRVEDITAVLYPDDSTEEGKKLRLMQEYFMTSAGLQTIVKSYLKMGLPLEKIYEKVSVHINDTHPAVAPAEFMRILIDDYGMEWDAAWNATTKVMSYTNHTILSEALEKWSTGLFSFVLPRVFQIIVEIDNRYMAQMGAQGADYARVENTRIVRNGQVHMAHLAIIGGHSVNGVAQIHTELLKEDTLRDFYALTPEKFNNKTNGIVQRRWTQIAAPVLSQTIDKWIGFEWRNDIHALRALNDVVDNPRAQNDFWEVKQLAKKRLADYIEETTGVHVSTDAIFDVQVKRLHAYKRQLLNVMHIIKLYWDIKDNPEGDFTPRVFIFGAKAAPGYHFAKSIIKVINELANLINNDPEIGDKLKVVFLENYRVSLAELIIPAANVSEQISLASKEASGTSNMKFMMTGAVTMATLDGANIEIRDEVGEENIVIFGMTKDEVYHHYETHDYNARYLYDTDPVLHRVINTFVDGTIPRCQSEGSEIFDALVTYNDEYFLLEDFQSYVAAQARVSALYRDRERWMHMSMMNIANSDKFTSDDTIRQYAEEIWHLSLPHAGRHRAA</sequence>
<evidence type="ECO:0000256" key="7">
    <source>
        <dbReference type="ARBA" id="ARBA00022898"/>
    </source>
</evidence>
<reference evidence="12 13" key="1">
    <citation type="journal article" date="2017" name="BMC Genomics">
        <title>Comparative genomic and phylogenomic analyses of the Bifidobacteriaceae family.</title>
        <authorList>
            <person name="Lugli G.A."/>
            <person name="Milani C."/>
            <person name="Turroni F."/>
            <person name="Duranti S."/>
            <person name="Mancabelli L."/>
            <person name="Mangifesta M."/>
            <person name="Ferrario C."/>
            <person name="Modesto M."/>
            <person name="Mattarelli P."/>
            <person name="Jiri K."/>
            <person name="van Sinderen D."/>
            <person name="Ventura M."/>
        </authorList>
    </citation>
    <scope>NUCLEOTIDE SEQUENCE [LARGE SCALE GENOMIC DNA]</scope>
    <source>
        <strain evidence="12 13">DSM 24762</strain>
    </source>
</reference>
<keyword evidence="8 11" id="KW-0119">Carbohydrate metabolism</keyword>
<comment type="function">
    <text evidence="11">Allosteric enzyme that catalyzes the rate-limiting step in glycogen catabolism, the phosphorolytic cleavage of glycogen to produce glucose-1-phosphate, and plays a central role in maintaining cellular and organismal glucose homeostasis.</text>
</comment>
<evidence type="ECO:0000256" key="8">
    <source>
        <dbReference type="ARBA" id="ARBA00023277"/>
    </source>
</evidence>
<evidence type="ECO:0000256" key="1">
    <source>
        <dbReference type="ARBA" id="ARBA00001275"/>
    </source>
</evidence>
<keyword evidence="5 11" id="KW-0328">Glycosyltransferase</keyword>
<dbReference type="GO" id="GO:0005737">
    <property type="term" value="C:cytoplasm"/>
    <property type="evidence" value="ECO:0007669"/>
    <property type="project" value="TreeGrafter"/>
</dbReference>
<keyword evidence="4" id="KW-0021">Allosteric enzyme</keyword>
<dbReference type="SUPFAM" id="SSF53756">
    <property type="entry name" value="UDP-Glycosyltransferase/glycogen phosphorylase"/>
    <property type="match status" value="1"/>
</dbReference>
<evidence type="ECO:0000256" key="2">
    <source>
        <dbReference type="ARBA" id="ARBA00001933"/>
    </source>
</evidence>
<comment type="similarity">
    <text evidence="3 11">Belongs to the glycogen phosphorylase family.</text>
</comment>
<evidence type="ECO:0000256" key="11">
    <source>
        <dbReference type="RuleBase" id="RU000587"/>
    </source>
</evidence>
<organism evidence="12 13">
    <name type="scientific">Alloscardovia macacae</name>
    <dbReference type="NCBI Taxonomy" id="1160091"/>
    <lineage>
        <taxon>Bacteria</taxon>
        <taxon>Bacillati</taxon>
        <taxon>Actinomycetota</taxon>
        <taxon>Actinomycetes</taxon>
        <taxon>Bifidobacteriales</taxon>
        <taxon>Bifidobacteriaceae</taxon>
        <taxon>Alloscardovia</taxon>
    </lineage>
</organism>
<dbReference type="PANTHER" id="PTHR11468:SF3">
    <property type="entry name" value="GLYCOGEN PHOSPHORYLASE, LIVER FORM"/>
    <property type="match status" value="1"/>
</dbReference>
<keyword evidence="13" id="KW-1185">Reference proteome</keyword>
<evidence type="ECO:0000256" key="5">
    <source>
        <dbReference type="ARBA" id="ARBA00022676"/>
    </source>
</evidence>
<evidence type="ECO:0000256" key="9">
    <source>
        <dbReference type="ARBA" id="ARBA00025174"/>
    </source>
</evidence>
<dbReference type="NCBIfam" id="TIGR02093">
    <property type="entry name" value="P_ylase"/>
    <property type="match status" value="1"/>
</dbReference>
<keyword evidence="7 10" id="KW-0663">Pyridoxal phosphate</keyword>
<dbReference type="CDD" id="cd04300">
    <property type="entry name" value="GT35_Glycogen_Phosphorylase"/>
    <property type="match status" value="1"/>
</dbReference>
<name>A0A261F541_9BIFI</name>
<proteinExistence type="inferred from homology"/>
<dbReference type="EC" id="2.4.1.1" evidence="11"/>
<dbReference type="PIRSF" id="PIRSF000460">
    <property type="entry name" value="Pprylas_GlgP"/>
    <property type="match status" value="1"/>
</dbReference>
<dbReference type="AlphaFoldDB" id="A0A261F541"/>
<feature type="modified residue" description="N6-(pyridoxal phosphate)lysine" evidence="10">
    <location>
        <position position="652"/>
    </location>
</feature>
<evidence type="ECO:0000256" key="4">
    <source>
        <dbReference type="ARBA" id="ARBA00022533"/>
    </source>
</evidence>
<dbReference type="Pfam" id="PF00343">
    <property type="entry name" value="Phosphorylase"/>
    <property type="match status" value="1"/>
</dbReference>
<dbReference type="InterPro" id="IPR011833">
    <property type="entry name" value="Glycg_phsphrylas"/>
</dbReference>
<dbReference type="GO" id="GO:0030170">
    <property type="term" value="F:pyridoxal phosphate binding"/>
    <property type="evidence" value="ECO:0007669"/>
    <property type="project" value="InterPro"/>
</dbReference>
<comment type="function">
    <text evidence="9">Phosphorylase is an important allosteric enzyme in carbohydrate metabolism. Enzymes from different sources differ in their regulatory mechanisms and in their natural substrates. However, all known phosphorylases share catalytic and structural properties.</text>
</comment>
<dbReference type="GO" id="GO:0005980">
    <property type="term" value="P:glycogen catabolic process"/>
    <property type="evidence" value="ECO:0007669"/>
    <property type="project" value="UniProtKB-ARBA"/>
</dbReference>
<evidence type="ECO:0000256" key="6">
    <source>
        <dbReference type="ARBA" id="ARBA00022679"/>
    </source>
</evidence>
<dbReference type="InterPro" id="IPR000811">
    <property type="entry name" value="Glyco_trans_35"/>
</dbReference>
<evidence type="ECO:0000256" key="3">
    <source>
        <dbReference type="ARBA" id="ARBA00006047"/>
    </source>
</evidence>
<dbReference type="FunFam" id="3.40.50.2000:FF:000003">
    <property type="entry name" value="Alpha-1,4 glucan phosphorylase"/>
    <property type="match status" value="1"/>
</dbReference>
<evidence type="ECO:0000313" key="13">
    <source>
        <dbReference type="Proteomes" id="UP000243657"/>
    </source>
</evidence>
<comment type="cofactor">
    <cofactor evidence="2 11">
        <name>pyridoxal 5'-phosphate</name>
        <dbReference type="ChEBI" id="CHEBI:597326"/>
    </cofactor>
</comment>
<dbReference type="GO" id="GO:0008184">
    <property type="term" value="F:glycogen phosphorylase activity"/>
    <property type="evidence" value="ECO:0007669"/>
    <property type="project" value="InterPro"/>
</dbReference>
<gene>
    <name evidence="12" type="ORF">ALMA_0718</name>
</gene>
<comment type="caution">
    <text evidence="12">The sequence shown here is derived from an EMBL/GenBank/DDBJ whole genome shotgun (WGS) entry which is preliminary data.</text>
</comment>